<feature type="domain" description="STIL coiled coil region" evidence="3">
    <location>
        <begin position="720"/>
        <end position="747"/>
    </location>
</feature>
<organism evidence="4 5">
    <name type="scientific">Leptobrachium leishanense</name>
    <name type="common">Leishan spiny toad</name>
    <dbReference type="NCBI Taxonomy" id="445787"/>
    <lineage>
        <taxon>Eukaryota</taxon>
        <taxon>Metazoa</taxon>
        <taxon>Chordata</taxon>
        <taxon>Craniata</taxon>
        <taxon>Vertebrata</taxon>
        <taxon>Euteleostomi</taxon>
        <taxon>Amphibia</taxon>
        <taxon>Batrachia</taxon>
        <taxon>Anura</taxon>
        <taxon>Pelobatoidea</taxon>
        <taxon>Megophryidae</taxon>
        <taxon>Leptobrachium</taxon>
    </lineage>
</organism>
<dbReference type="Ensembl" id="ENSLLET00000046882.1">
    <property type="protein sequence ID" value="ENSLLEP00000045085.1"/>
    <property type="gene ID" value="ENSLLEG00000028599.1"/>
</dbReference>
<dbReference type="GO" id="GO:0071539">
    <property type="term" value="P:protein localization to centrosome"/>
    <property type="evidence" value="ECO:0007669"/>
    <property type="project" value="TreeGrafter"/>
</dbReference>
<evidence type="ECO:0000313" key="4">
    <source>
        <dbReference type="Ensembl" id="ENSLLEP00000045085.1"/>
    </source>
</evidence>
<accession>A0A8C5WKQ8</accession>
<feature type="domain" description="STIL N-terminal" evidence="2">
    <location>
        <begin position="46"/>
        <end position="384"/>
    </location>
</feature>
<feature type="compositionally biased region" description="Acidic residues" evidence="1">
    <location>
        <begin position="1109"/>
        <end position="1120"/>
    </location>
</feature>
<feature type="compositionally biased region" description="Polar residues" evidence="1">
    <location>
        <begin position="444"/>
        <end position="461"/>
    </location>
</feature>
<dbReference type="GO" id="GO:0031023">
    <property type="term" value="P:microtubule organizing center organization"/>
    <property type="evidence" value="ECO:0007669"/>
    <property type="project" value="TreeGrafter"/>
</dbReference>
<dbReference type="Pfam" id="PF26399">
    <property type="entry name" value="PRM_STIL"/>
    <property type="match status" value="1"/>
</dbReference>
<feature type="region of interest" description="Disordered" evidence="1">
    <location>
        <begin position="394"/>
        <end position="425"/>
    </location>
</feature>
<dbReference type="GO" id="GO:0005815">
    <property type="term" value="C:microtubule organizing center"/>
    <property type="evidence" value="ECO:0007669"/>
    <property type="project" value="TreeGrafter"/>
</dbReference>
<dbReference type="InterPro" id="IPR057655">
    <property type="entry name" value="STIL_CC"/>
</dbReference>
<feature type="region of interest" description="Disordered" evidence="1">
    <location>
        <begin position="881"/>
        <end position="902"/>
    </location>
</feature>
<feature type="region of interest" description="Disordered" evidence="1">
    <location>
        <begin position="1"/>
        <end position="20"/>
    </location>
</feature>
<feature type="compositionally biased region" description="Low complexity" evidence="1">
    <location>
        <begin position="510"/>
        <end position="534"/>
    </location>
</feature>
<feature type="region of interest" description="Disordered" evidence="1">
    <location>
        <begin position="1108"/>
        <end position="1135"/>
    </location>
</feature>
<feature type="region of interest" description="Disordered" evidence="1">
    <location>
        <begin position="444"/>
        <end position="580"/>
    </location>
</feature>
<sequence>MSAKINVKSFQGPRESHGLSAENQSAIRNMANRLLPLNFPPSKVALWDPAAMGDPIGLHIGYYRNPRLLVSEKALRLSCRHAKSDRRPFSCFLLGSFSVDEDEEGVTLTVDRFDPGREKTSGVAKVPTTLLPGECVIPCTIVTKEPSGPRTVHTPDDFKSSFMGLQSHLHSREALDLSKLLITRAHITYTENMDNLHFDLCWAAVTVANTFESTPVKPLPIIPTALARNLSSHNNIAQLQGTHKCGYLTMDQTRKLLLLLESDPKVYTLPLVGIWLSGVTHIHSSQVWACCLRYMFSSSIKERVLSESGSFLIVLYSRTHKEPEFYECASCAGHDPLAFQLLTGEDALHLFKNVEVTRKTHHQFELSTESQNPESFLFNEAAKCVSETVASPNKLSVSDQDSGVEDEDFSPRPSPRPHPSVPQVTRIHPSVPELSLVFGSLIEPTSSQTSESQNANKTILPSPSIPEPERNYFGDSAVKPAPCSINSKMKKCSRGRISPADGHHPATQKPSSQTRRNSMSSSSSLSTPRSGTSPDTSVHHVRPETSCQIKSPQQWPSPMGRSTAHCRQTSAPQSPNYSATFPLQSRQAGEMPKPLPGLRPPYSGVCSCCHNPGLVQCHSTSLWPGVGHVGHHVVENQSESLGNASPTYPNMVCPSLCCSPICVNSCQKGAVKTGHVPAMDSLMSLGRLESLPMNPCSPHACHHNPPLVQPPAHGMLGLSAEAYQLLAEQDKQLKLLQSQIQRLLEAQAPASDSSKPSITSGSDQKQVESVSTETTIFQKKTSVSIAVSTGASLFWNSPYPEEDDSVDQQDDSVLCNELRAAVNNDSDASRTSIASSLKAVDICSFAESSQLTERANGSSAPFTSSKNKPYFPALLRDFKASDDASDQPEHSGNLKIADTQQSVPAVPPEKFYQDLMCQVNNLLKTSTAAGQDSSEEVSGSSSRPRPPIKKKRPSLKKDENSVLTATLKQLKSLGVNIDADMSDVKTKPTDTADNACVLACINPEAVIPRLNYVSFTNIGLSGFVPNGVDLSMEANAIALKYLSESQLTQLSLSHSSKSKALDSSTIASLFPGNTDKSMVGLSLISPSNMSFATKKYLKRYALIDCSDKSDDDDLSADESLAESTGNEERLDGNRRFSASSVSGRFDMVCDGPVHSKRNSNVPADEFGNRLEPNVLRNISNEIPAKSGSAPHGSAPHGSAPHGSAPHGSAPHGSDETALPVLKDLKPRSKVSGNFQFTRHPEKENAGSPLFIPHQESALKQIPECAGSLGDILDVNRLRQLPKLF</sequence>
<dbReference type="Proteomes" id="UP000694569">
    <property type="component" value="Unplaced"/>
</dbReference>
<dbReference type="Pfam" id="PF25775">
    <property type="entry name" value="CC_STIL"/>
    <property type="match status" value="1"/>
</dbReference>
<dbReference type="InterPro" id="IPR026123">
    <property type="entry name" value="STIL"/>
</dbReference>
<name>A0A8C5WKQ8_9ANUR</name>
<dbReference type="GO" id="GO:0007052">
    <property type="term" value="P:mitotic spindle organization"/>
    <property type="evidence" value="ECO:0007669"/>
    <property type="project" value="TreeGrafter"/>
</dbReference>
<feature type="compositionally biased region" description="Polar residues" evidence="1">
    <location>
        <begin position="565"/>
        <end position="580"/>
    </location>
</feature>
<evidence type="ECO:0000259" key="2">
    <source>
        <dbReference type="Pfam" id="PF15253"/>
    </source>
</evidence>
<keyword evidence="5" id="KW-1185">Reference proteome</keyword>
<dbReference type="PANTHER" id="PTHR15128">
    <property type="entry name" value="TAL1 SCL INTERRUPTING LOCUS"/>
    <property type="match status" value="1"/>
</dbReference>
<protein>
    <submittedName>
        <fullName evidence="4">STIL centriolar assembly protein</fullName>
    </submittedName>
</protein>
<dbReference type="PANTHER" id="PTHR15128:SF0">
    <property type="entry name" value="SCL-INTERRUPTING LOCUS PROTEIN"/>
    <property type="match status" value="1"/>
</dbReference>
<dbReference type="OrthoDB" id="76173at2759"/>
<dbReference type="InterPro" id="IPR058559">
    <property type="entry name" value="PRM_STIL"/>
</dbReference>
<evidence type="ECO:0000256" key="1">
    <source>
        <dbReference type="SAM" id="MobiDB-lite"/>
    </source>
</evidence>
<feature type="region of interest" description="Disordered" evidence="1">
    <location>
        <begin position="1182"/>
        <end position="1216"/>
    </location>
</feature>
<dbReference type="InterPro" id="IPR057731">
    <property type="entry name" value="STIL_N"/>
</dbReference>
<evidence type="ECO:0000259" key="3">
    <source>
        <dbReference type="Pfam" id="PF25775"/>
    </source>
</evidence>
<feature type="region of interest" description="Disordered" evidence="1">
    <location>
        <begin position="747"/>
        <end position="770"/>
    </location>
</feature>
<evidence type="ECO:0000313" key="5">
    <source>
        <dbReference type="Proteomes" id="UP000694569"/>
    </source>
</evidence>
<gene>
    <name evidence="4" type="primary">STIL</name>
</gene>
<dbReference type="GO" id="GO:0007224">
    <property type="term" value="P:smoothened signaling pathway"/>
    <property type="evidence" value="ECO:0007669"/>
    <property type="project" value="TreeGrafter"/>
</dbReference>
<proteinExistence type="predicted"/>
<feature type="compositionally biased region" description="Polar residues" evidence="1">
    <location>
        <begin position="750"/>
        <end position="770"/>
    </location>
</feature>
<dbReference type="GeneTree" id="ENSGT00390000007310"/>
<dbReference type="Pfam" id="PF15253">
    <property type="entry name" value="STIL_N"/>
    <property type="match status" value="1"/>
</dbReference>
<feature type="compositionally biased region" description="Polar residues" evidence="1">
    <location>
        <begin position="545"/>
        <end position="556"/>
    </location>
</feature>
<reference evidence="4" key="1">
    <citation type="submission" date="2025-08" db="UniProtKB">
        <authorList>
            <consortium name="Ensembl"/>
        </authorList>
    </citation>
    <scope>IDENTIFICATION</scope>
</reference>
<feature type="region of interest" description="Disordered" evidence="1">
    <location>
        <begin position="927"/>
        <end position="961"/>
    </location>
</feature>
<reference evidence="4" key="2">
    <citation type="submission" date="2025-09" db="UniProtKB">
        <authorList>
            <consortium name="Ensembl"/>
        </authorList>
    </citation>
    <scope>IDENTIFICATION</scope>
</reference>